<evidence type="ECO:0000256" key="3">
    <source>
        <dbReference type="ARBA" id="ARBA00022833"/>
    </source>
</evidence>
<evidence type="ECO:0000256" key="1">
    <source>
        <dbReference type="ARBA" id="ARBA00022723"/>
    </source>
</evidence>
<dbReference type="InterPro" id="IPR002893">
    <property type="entry name" value="Znf_MYND"/>
</dbReference>
<keyword evidence="2 4" id="KW-0863">Zinc-finger</keyword>
<keyword evidence="3" id="KW-0862">Zinc</keyword>
<dbReference type="Gene3D" id="6.10.140.2220">
    <property type="match status" value="1"/>
</dbReference>
<feature type="domain" description="MYND-type" evidence="5">
    <location>
        <begin position="236"/>
        <end position="277"/>
    </location>
</feature>
<protein>
    <recommendedName>
        <fullName evidence="5">MYND-type domain-containing protein</fullName>
    </recommendedName>
</protein>
<evidence type="ECO:0000256" key="2">
    <source>
        <dbReference type="ARBA" id="ARBA00022771"/>
    </source>
</evidence>
<organism evidence="6">
    <name type="scientific">Leptocylindrus danicus</name>
    <dbReference type="NCBI Taxonomy" id="163516"/>
    <lineage>
        <taxon>Eukaryota</taxon>
        <taxon>Sar</taxon>
        <taxon>Stramenopiles</taxon>
        <taxon>Ochrophyta</taxon>
        <taxon>Bacillariophyta</taxon>
        <taxon>Coscinodiscophyceae</taxon>
        <taxon>Chaetocerotophycidae</taxon>
        <taxon>Leptocylindrales</taxon>
        <taxon>Leptocylindraceae</taxon>
        <taxon>Leptocylindrus</taxon>
    </lineage>
</organism>
<evidence type="ECO:0000256" key="4">
    <source>
        <dbReference type="PROSITE-ProRule" id="PRU00134"/>
    </source>
</evidence>
<evidence type="ECO:0000313" key="6">
    <source>
        <dbReference type="EMBL" id="CAD9565869.1"/>
    </source>
</evidence>
<accession>A0A7S2K460</accession>
<reference evidence="6" key="1">
    <citation type="submission" date="2021-01" db="EMBL/GenBank/DDBJ databases">
        <authorList>
            <person name="Corre E."/>
            <person name="Pelletier E."/>
            <person name="Niang G."/>
            <person name="Scheremetjew M."/>
            <person name="Finn R."/>
            <person name="Kale V."/>
            <person name="Holt S."/>
            <person name="Cochrane G."/>
            <person name="Meng A."/>
            <person name="Brown T."/>
            <person name="Cohen L."/>
        </authorList>
    </citation>
    <scope>NUCLEOTIDE SEQUENCE</scope>
    <source>
        <strain evidence="6">B650</strain>
    </source>
</reference>
<dbReference type="Pfam" id="PF01753">
    <property type="entry name" value="zf-MYND"/>
    <property type="match status" value="1"/>
</dbReference>
<dbReference type="GO" id="GO:0008270">
    <property type="term" value="F:zinc ion binding"/>
    <property type="evidence" value="ECO:0007669"/>
    <property type="project" value="UniProtKB-KW"/>
</dbReference>
<sequence length="293" mass="34360">MFFDPDETLPELTDEESEALNKAIDEQINEPLDCLMNEAQGYELTEDSFEDTRAYAHIFKKVVDFMDIFFSESERDKTMVKFAFSDTVVDQLYEAYERDGTPNAFCHAQGLLFLVSRLVQYQCRSGGRHLIDCLDRTVKAFDKLFELWQRIYIRYPDRAKITNELMVNLVTFSAYPYMQVGDRKRFAEITRLEYKLASKMDLQFYKDVESDSGVMDKTDEEIWQEFRRHGRYRLACINCGEFEKKGKKHNRCGSCSNALYCSKECQVLHWKQHKADCRANSAPGRKKSAKQRS</sequence>
<name>A0A7S2K460_9STRA</name>
<proteinExistence type="predicted"/>
<dbReference type="PROSITE" id="PS01360">
    <property type="entry name" value="ZF_MYND_1"/>
    <property type="match status" value="1"/>
</dbReference>
<dbReference type="PROSITE" id="PS50865">
    <property type="entry name" value="ZF_MYND_2"/>
    <property type="match status" value="1"/>
</dbReference>
<evidence type="ECO:0000259" key="5">
    <source>
        <dbReference type="PROSITE" id="PS50865"/>
    </source>
</evidence>
<keyword evidence="1" id="KW-0479">Metal-binding</keyword>
<gene>
    <name evidence="6" type="ORF">LDAN0321_LOCUS5190</name>
</gene>
<dbReference type="SUPFAM" id="SSF144232">
    <property type="entry name" value="HIT/MYND zinc finger-like"/>
    <property type="match status" value="1"/>
</dbReference>
<dbReference type="AlphaFoldDB" id="A0A7S2K460"/>
<dbReference type="EMBL" id="HBGY01008246">
    <property type="protein sequence ID" value="CAD9565869.1"/>
    <property type="molecule type" value="Transcribed_RNA"/>
</dbReference>